<proteinExistence type="predicted"/>
<evidence type="ECO:0000313" key="2">
    <source>
        <dbReference type="EMBL" id="KAK8017998.1"/>
    </source>
</evidence>
<keyword evidence="1" id="KW-1133">Transmembrane helix</keyword>
<evidence type="ECO:0000313" key="3">
    <source>
        <dbReference type="Proteomes" id="UP001396898"/>
    </source>
</evidence>
<comment type="caution">
    <text evidence="2">The sequence shown here is derived from an EMBL/GenBank/DDBJ whole genome shotgun (WGS) entry which is preliminary data.</text>
</comment>
<name>A0ABR1RST0_9PEZI</name>
<feature type="transmembrane region" description="Helical" evidence="1">
    <location>
        <begin position="77"/>
        <end position="96"/>
    </location>
</feature>
<accession>A0ABR1RST0</accession>
<gene>
    <name evidence="2" type="ORF">PG991_007188</name>
</gene>
<dbReference type="Proteomes" id="UP001396898">
    <property type="component" value="Unassembled WGS sequence"/>
</dbReference>
<dbReference type="EMBL" id="JAQQWI010000010">
    <property type="protein sequence ID" value="KAK8017998.1"/>
    <property type="molecule type" value="Genomic_DNA"/>
</dbReference>
<keyword evidence="1" id="KW-0812">Transmembrane</keyword>
<evidence type="ECO:0000256" key="1">
    <source>
        <dbReference type="SAM" id="Phobius"/>
    </source>
</evidence>
<reference evidence="2 3" key="1">
    <citation type="submission" date="2023-01" db="EMBL/GenBank/DDBJ databases">
        <title>Analysis of 21 Apiospora genomes using comparative genomics revels a genus with tremendous synthesis potential of carbohydrate active enzymes and secondary metabolites.</title>
        <authorList>
            <person name="Sorensen T."/>
        </authorList>
    </citation>
    <scope>NUCLEOTIDE SEQUENCE [LARGE SCALE GENOMIC DNA]</scope>
    <source>
        <strain evidence="2 3">CBS 20057</strain>
    </source>
</reference>
<protein>
    <submittedName>
        <fullName evidence="2">Uncharacterized protein</fullName>
    </submittedName>
</protein>
<organism evidence="2 3">
    <name type="scientific">Apiospora marii</name>
    <dbReference type="NCBI Taxonomy" id="335849"/>
    <lineage>
        <taxon>Eukaryota</taxon>
        <taxon>Fungi</taxon>
        <taxon>Dikarya</taxon>
        <taxon>Ascomycota</taxon>
        <taxon>Pezizomycotina</taxon>
        <taxon>Sordariomycetes</taxon>
        <taxon>Xylariomycetidae</taxon>
        <taxon>Amphisphaeriales</taxon>
        <taxon>Apiosporaceae</taxon>
        <taxon>Apiospora</taxon>
    </lineage>
</organism>
<keyword evidence="3" id="KW-1185">Reference proteome</keyword>
<sequence>MPETVRAKSGYKAEESKDLMDSVLAACDSNGWDQGTEKCDMAHCIKIDGDNSDDKHDNILDSVGRFIKGSMYTDDTTIYACTSFGCGFLPAVIYGARKKRLPNC</sequence>
<keyword evidence="1" id="KW-0472">Membrane</keyword>